<evidence type="ECO:0000256" key="2">
    <source>
        <dbReference type="ARBA" id="ARBA00022679"/>
    </source>
</evidence>
<dbReference type="Pfam" id="PF16076">
    <property type="entry name" value="Acyltransf_C"/>
    <property type="match status" value="1"/>
</dbReference>
<dbReference type="InterPro" id="IPR032098">
    <property type="entry name" value="Acyltransf_C"/>
</dbReference>
<evidence type="ECO:0000256" key="3">
    <source>
        <dbReference type="ARBA" id="ARBA00023315"/>
    </source>
</evidence>
<keyword evidence="3 6" id="KW-0012">Acyltransferase</keyword>
<comment type="similarity">
    <text evidence="1">Belongs to the 1-acyl-sn-glycerol-3-phosphate acyltransferase family.</text>
</comment>
<sequence length="368" mass="41966">MLISVLLALKSLPDLVPFTVLLSTAPTFFALWMPFRVVSVVLPRKAYGTADDFTWGLYQRFVLFFFEKLCPVEVIFYGDIDKVLAKKESVLYMSNHQSTVDWIVADMLAVRQGSLGQMRYVLKDGLRFLPLYGYYFYQHDCLYVRRSRKFNADRLQKSLQSIPKYRNRTWLIIFPEGTRFNPNNPAVAASSQAFDRKSGLSALQNVLSPRTKAFHLAQRNLKSYFDAVYDVTVMYSQTVLENAQGGISRGLAPSMNDYMHGAGEQVHIVVKRFGLEELPEEEEETHKWLHGRYVEKDRIMGDFFRDRSVPSGGRKVPLPWLSVLPAAVLFTGLNIALWSTETGRKIYFTSAIGGTAFALTYMGLRKVA</sequence>
<evidence type="ECO:0000256" key="1">
    <source>
        <dbReference type="ARBA" id="ARBA00008655"/>
    </source>
</evidence>
<evidence type="ECO:0000313" key="6">
    <source>
        <dbReference type="EMBL" id="OQV16469.1"/>
    </source>
</evidence>
<keyword evidence="4" id="KW-1133">Transmembrane helix</keyword>
<gene>
    <name evidence="6" type="ORF">BV898_09459</name>
</gene>
<name>A0A1W0WMQ7_HYPEX</name>
<keyword evidence="4" id="KW-0812">Transmembrane</keyword>
<feature type="transmembrane region" description="Helical" evidence="4">
    <location>
        <begin position="346"/>
        <end position="364"/>
    </location>
</feature>
<dbReference type="PANTHER" id="PTHR10983">
    <property type="entry name" value="1-ACYLGLYCEROL-3-PHOSPHATE ACYLTRANSFERASE-RELATED"/>
    <property type="match status" value="1"/>
</dbReference>
<feature type="domain" description="Phospholipid/glycerol acyltransferase" evidence="5">
    <location>
        <begin position="90"/>
        <end position="215"/>
    </location>
</feature>
<proteinExistence type="inferred from homology"/>
<dbReference type="GO" id="GO:0005783">
    <property type="term" value="C:endoplasmic reticulum"/>
    <property type="evidence" value="ECO:0007669"/>
    <property type="project" value="TreeGrafter"/>
</dbReference>
<evidence type="ECO:0000256" key="4">
    <source>
        <dbReference type="SAM" id="Phobius"/>
    </source>
</evidence>
<dbReference type="EMBL" id="MTYJ01000074">
    <property type="protein sequence ID" value="OQV16469.1"/>
    <property type="molecule type" value="Genomic_DNA"/>
</dbReference>
<dbReference type="GO" id="GO:0036149">
    <property type="term" value="P:phosphatidylinositol acyl-chain remodeling"/>
    <property type="evidence" value="ECO:0007669"/>
    <property type="project" value="TreeGrafter"/>
</dbReference>
<dbReference type="SUPFAM" id="SSF69593">
    <property type="entry name" value="Glycerol-3-phosphate (1)-acyltransferase"/>
    <property type="match status" value="1"/>
</dbReference>
<evidence type="ECO:0000313" key="7">
    <source>
        <dbReference type="Proteomes" id="UP000192578"/>
    </source>
</evidence>
<dbReference type="AlphaFoldDB" id="A0A1W0WMQ7"/>
<feature type="transmembrane region" description="Helical" evidence="4">
    <location>
        <begin position="318"/>
        <end position="340"/>
    </location>
</feature>
<dbReference type="InterPro" id="IPR002123">
    <property type="entry name" value="Plipid/glycerol_acylTrfase"/>
</dbReference>
<dbReference type="SMART" id="SM00563">
    <property type="entry name" value="PlsC"/>
    <property type="match status" value="1"/>
</dbReference>
<reference evidence="7" key="1">
    <citation type="submission" date="2017-01" db="EMBL/GenBank/DDBJ databases">
        <title>Comparative genomics of anhydrobiosis in the tardigrade Hypsibius dujardini.</title>
        <authorList>
            <person name="Yoshida Y."/>
            <person name="Koutsovoulos G."/>
            <person name="Laetsch D."/>
            <person name="Stevens L."/>
            <person name="Kumar S."/>
            <person name="Horikawa D."/>
            <person name="Ishino K."/>
            <person name="Komine S."/>
            <person name="Tomita M."/>
            <person name="Blaxter M."/>
            <person name="Arakawa K."/>
        </authorList>
    </citation>
    <scope>NUCLEOTIDE SEQUENCE [LARGE SCALE GENOMIC DNA]</scope>
    <source>
        <strain evidence="7">Z151</strain>
    </source>
</reference>
<evidence type="ECO:0000259" key="5">
    <source>
        <dbReference type="SMART" id="SM00563"/>
    </source>
</evidence>
<protein>
    <submittedName>
        <fullName evidence="6">1-acyl-sn-glycerol-3-phosphate acyltransferase epsilon</fullName>
    </submittedName>
</protein>
<keyword evidence="2" id="KW-0808">Transferase</keyword>
<accession>A0A1W0WMQ7</accession>
<keyword evidence="7" id="KW-1185">Reference proteome</keyword>
<dbReference type="GO" id="GO:0005739">
    <property type="term" value="C:mitochondrion"/>
    <property type="evidence" value="ECO:0007669"/>
    <property type="project" value="TreeGrafter"/>
</dbReference>
<dbReference type="GO" id="GO:0016746">
    <property type="term" value="F:acyltransferase activity"/>
    <property type="evidence" value="ECO:0007669"/>
    <property type="project" value="UniProtKB-KW"/>
</dbReference>
<dbReference type="OrthoDB" id="189226at2759"/>
<dbReference type="Proteomes" id="UP000192578">
    <property type="component" value="Unassembled WGS sequence"/>
</dbReference>
<dbReference type="PANTHER" id="PTHR10983:SF73">
    <property type="entry name" value="1-ACYL-SN-GLYCEROL-3-PHOSPHATE ACYLTRANSFERASE EPSILON"/>
    <property type="match status" value="1"/>
</dbReference>
<dbReference type="CDD" id="cd07990">
    <property type="entry name" value="LPLAT_LCLAT1-like"/>
    <property type="match status" value="1"/>
</dbReference>
<organism evidence="6 7">
    <name type="scientific">Hypsibius exemplaris</name>
    <name type="common">Freshwater tardigrade</name>
    <dbReference type="NCBI Taxonomy" id="2072580"/>
    <lineage>
        <taxon>Eukaryota</taxon>
        <taxon>Metazoa</taxon>
        <taxon>Ecdysozoa</taxon>
        <taxon>Tardigrada</taxon>
        <taxon>Eutardigrada</taxon>
        <taxon>Parachela</taxon>
        <taxon>Hypsibioidea</taxon>
        <taxon>Hypsibiidae</taxon>
        <taxon>Hypsibius</taxon>
    </lineage>
</organism>
<keyword evidence="4" id="KW-0472">Membrane</keyword>
<comment type="caution">
    <text evidence="6">The sequence shown here is derived from an EMBL/GenBank/DDBJ whole genome shotgun (WGS) entry which is preliminary data.</text>
</comment>
<dbReference type="Pfam" id="PF01553">
    <property type="entry name" value="Acyltransferase"/>
    <property type="match status" value="1"/>
</dbReference>